<accession>A0A8S9Z197</accession>
<reference evidence="1" key="1">
    <citation type="submission" date="2019-07" db="EMBL/GenBank/DDBJ databases">
        <title>Annotation for the trematode Paragonimus miyazaki's.</title>
        <authorList>
            <person name="Choi Y.-J."/>
        </authorList>
    </citation>
    <scope>NUCLEOTIDE SEQUENCE</scope>
    <source>
        <strain evidence="1">Japan</strain>
    </source>
</reference>
<comment type="caution">
    <text evidence="1">The sequence shown here is derived from an EMBL/GenBank/DDBJ whole genome shotgun (WGS) entry which is preliminary data.</text>
</comment>
<evidence type="ECO:0000313" key="2">
    <source>
        <dbReference type="Proteomes" id="UP000822476"/>
    </source>
</evidence>
<evidence type="ECO:0000313" key="1">
    <source>
        <dbReference type="EMBL" id="KAF7259310.1"/>
    </source>
</evidence>
<organism evidence="1 2">
    <name type="scientific">Paragonimus skrjabini miyazakii</name>
    <dbReference type="NCBI Taxonomy" id="59628"/>
    <lineage>
        <taxon>Eukaryota</taxon>
        <taxon>Metazoa</taxon>
        <taxon>Spiralia</taxon>
        <taxon>Lophotrochozoa</taxon>
        <taxon>Platyhelminthes</taxon>
        <taxon>Trematoda</taxon>
        <taxon>Digenea</taxon>
        <taxon>Plagiorchiida</taxon>
        <taxon>Troglotremata</taxon>
        <taxon>Troglotrematidae</taxon>
        <taxon>Paragonimus</taxon>
    </lineage>
</organism>
<name>A0A8S9Z197_9TREM</name>
<sequence>MKDLNIREDFYFRRDKDVTYAWSEVDISAHFTRELWNTRNHYTGAGTASLDGQFIDLTTDTGTQEVGCDYYACRGTTYIMCFYDLPWSIFKFRNSGHRKCNDSNRLIAHTECNSGSTWTIEHGLSVDDIFRNQKLLSILVTAIIIYQTHF</sequence>
<dbReference type="EMBL" id="JTDE01001260">
    <property type="protein sequence ID" value="KAF7259310.1"/>
    <property type="molecule type" value="Genomic_DNA"/>
</dbReference>
<keyword evidence="2" id="KW-1185">Reference proteome</keyword>
<gene>
    <name evidence="1" type="ORF">EG68_03609</name>
</gene>
<dbReference type="Proteomes" id="UP000822476">
    <property type="component" value="Unassembled WGS sequence"/>
</dbReference>
<dbReference type="AlphaFoldDB" id="A0A8S9Z197"/>
<proteinExistence type="predicted"/>
<protein>
    <submittedName>
        <fullName evidence="1">Uncharacterized protein</fullName>
    </submittedName>
</protein>